<dbReference type="PANTHER" id="PTHR34289:SF8">
    <property type="entry name" value="DUF819 DOMAIN-CONTAINING PROTEIN"/>
    <property type="match status" value="1"/>
</dbReference>
<dbReference type="Proteomes" id="UP000188169">
    <property type="component" value="Unassembled WGS sequence"/>
</dbReference>
<feature type="transmembrane region" description="Helical" evidence="1">
    <location>
        <begin position="285"/>
        <end position="305"/>
    </location>
</feature>
<feature type="transmembrane region" description="Helical" evidence="1">
    <location>
        <begin position="30"/>
        <end position="46"/>
    </location>
</feature>
<keyword evidence="1" id="KW-0472">Membrane</keyword>
<keyword evidence="3" id="KW-1185">Reference proteome</keyword>
<dbReference type="EMBL" id="FUGD01000040">
    <property type="protein sequence ID" value="SJM36302.1"/>
    <property type="molecule type" value="Genomic_DNA"/>
</dbReference>
<dbReference type="AlphaFoldDB" id="A0A1R4ECS4"/>
<feature type="transmembrane region" description="Helical" evidence="1">
    <location>
        <begin position="342"/>
        <end position="363"/>
    </location>
</feature>
<dbReference type="Pfam" id="PF05684">
    <property type="entry name" value="DUF819"/>
    <property type="match status" value="1"/>
</dbReference>
<evidence type="ECO:0000313" key="3">
    <source>
        <dbReference type="Proteomes" id="UP000188169"/>
    </source>
</evidence>
<feature type="transmembrane region" description="Helical" evidence="1">
    <location>
        <begin position="311"/>
        <end position="330"/>
    </location>
</feature>
<dbReference type="STRING" id="1945520.A1019T_00263"/>
<feature type="transmembrane region" description="Helical" evidence="1">
    <location>
        <begin position="121"/>
        <end position="141"/>
    </location>
</feature>
<gene>
    <name evidence="2" type="ORF">A1019T_00263</name>
</gene>
<feature type="transmembrane region" description="Helical" evidence="1">
    <location>
        <begin position="229"/>
        <end position="250"/>
    </location>
</feature>
<accession>A0A1R4ECS4</accession>
<dbReference type="InterPro" id="IPR008537">
    <property type="entry name" value="DUF819"/>
</dbReference>
<sequence>MSAVFGLFLLAAPVLLIVLAQKIAWLDKIGVVILAFASGLLFSYLYQPADALLATQLMSVKTQISEVAIALAIPLLLFSINIPASLKLAGSALKGMLLACLGMCVATAITSFWFRDEVSLIWQAAGMMVGAYTGGGQNIGAVKAAINANDSLFIDMVTYDIVLSALYLLFAMTLLKSIAGLFLTDFQDTSLRQTDKSLANKDAQQFMHLTHEGAALFTGLTRKQSLPKLGLALGLSAACIAVSVVISGLIDSPMQSAITIILLTTLGALLSYIPKVRQLKVSYPLGMVFILIFCFASGSMANLSLTAEFKWGLFGYISATLALAIVLHGLLCKLFKVDADTFVITGAAAIMSVPFIPMIASSIKNKALLFPGIAVAVMGYVLGNYLGIAMAYMLRSVT</sequence>
<dbReference type="PANTHER" id="PTHR34289">
    <property type="entry name" value="PROTEIN, PUTATIVE (DUF819)-RELATED"/>
    <property type="match status" value="1"/>
</dbReference>
<reference evidence="3" key="1">
    <citation type="submission" date="2017-02" db="EMBL/GenBank/DDBJ databases">
        <authorList>
            <person name="Mornico D."/>
        </authorList>
    </citation>
    <scope>NUCLEOTIDE SEQUENCE [LARGE SCALE GENOMIC DNA]</scope>
</reference>
<proteinExistence type="predicted"/>
<keyword evidence="1" id="KW-0812">Transmembrane</keyword>
<name>A0A1R4ECS4_9GAMM</name>
<organism evidence="2 3">
    <name type="scientific">Psychrobacter pasteurii</name>
    <dbReference type="NCBI Taxonomy" id="1945520"/>
    <lineage>
        <taxon>Bacteria</taxon>
        <taxon>Pseudomonadati</taxon>
        <taxon>Pseudomonadota</taxon>
        <taxon>Gammaproteobacteria</taxon>
        <taxon>Moraxellales</taxon>
        <taxon>Moraxellaceae</taxon>
        <taxon>Psychrobacter</taxon>
    </lineage>
</organism>
<evidence type="ECO:0008006" key="4">
    <source>
        <dbReference type="Google" id="ProtNLM"/>
    </source>
</evidence>
<feature type="transmembrane region" description="Helical" evidence="1">
    <location>
        <begin position="161"/>
        <end position="183"/>
    </location>
</feature>
<evidence type="ECO:0000313" key="2">
    <source>
        <dbReference type="EMBL" id="SJM36302.1"/>
    </source>
</evidence>
<feature type="transmembrane region" description="Helical" evidence="1">
    <location>
        <begin position="369"/>
        <end position="394"/>
    </location>
</feature>
<feature type="transmembrane region" description="Helical" evidence="1">
    <location>
        <begin position="67"/>
        <end position="86"/>
    </location>
</feature>
<evidence type="ECO:0000256" key="1">
    <source>
        <dbReference type="SAM" id="Phobius"/>
    </source>
</evidence>
<feature type="transmembrane region" description="Helical" evidence="1">
    <location>
        <begin position="256"/>
        <end position="273"/>
    </location>
</feature>
<dbReference type="OrthoDB" id="653763at2"/>
<feature type="transmembrane region" description="Helical" evidence="1">
    <location>
        <begin position="92"/>
        <end position="114"/>
    </location>
</feature>
<dbReference type="RefSeq" id="WP_077447712.1">
    <property type="nucleotide sequence ID" value="NZ_FUGD01000040.1"/>
</dbReference>
<keyword evidence="1" id="KW-1133">Transmembrane helix</keyword>
<protein>
    <recommendedName>
        <fullName evidence="4">DUF819 family protein</fullName>
    </recommendedName>
</protein>